<protein>
    <submittedName>
        <fullName evidence="3">Uncharacterized protein</fullName>
    </submittedName>
</protein>
<dbReference type="Proteomes" id="UP001292094">
    <property type="component" value="Unassembled WGS sequence"/>
</dbReference>
<proteinExistence type="predicted"/>
<keyword evidence="4" id="KW-1185">Reference proteome</keyword>
<evidence type="ECO:0000256" key="1">
    <source>
        <dbReference type="SAM" id="MobiDB-lite"/>
    </source>
</evidence>
<evidence type="ECO:0000256" key="2">
    <source>
        <dbReference type="SAM" id="SignalP"/>
    </source>
</evidence>
<accession>A0AAE1NZC4</accession>
<sequence>SLNTLFLSLLLLLLLRVEEGGRQAALTLTNESFPLTPPSPPRAAENTRRPQQ</sequence>
<evidence type="ECO:0000313" key="4">
    <source>
        <dbReference type="Proteomes" id="UP001292094"/>
    </source>
</evidence>
<feature type="region of interest" description="Disordered" evidence="1">
    <location>
        <begin position="28"/>
        <end position="52"/>
    </location>
</feature>
<dbReference type="EMBL" id="JAWZYT010003573">
    <property type="protein sequence ID" value="KAK4297760.1"/>
    <property type="molecule type" value="Genomic_DNA"/>
</dbReference>
<feature type="signal peptide" evidence="2">
    <location>
        <begin position="1"/>
        <end position="20"/>
    </location>
</feature>
<feature type="non-terminal residue" evidence="3">
    <location>
        <position position="1"/>
    </location>
</feature>
<reference evidence="3" key="1">
    <citation type="submission" date="2023-11" db="EMBL/GenBank/DDBJ databases">
        <title>Genome assemblies of two species of porcelain crab, Petrolisthes cinctipes and Petrolisthes manimaculis (Anomura: Porcellanidae).</title>
        <authorList>
            <person name="Angst P."/>
        </authorList>
    </citation>
    <scope>NUCLEOTIDE SEQUENCE</scope>
    <source>
        <strain evidence="3">PB745_02</strain>
        <tissue evidence="3">Gill</tissue>
    </source>
</reference>
<name>A0AAE1NZC4_9EUCA</name>
<organism evidence="3 4">
    <name type="scientific">Petrolisthes manimaculis</name>
    <dbReference type="NCBI Taxonomy" id="1843537"/>
    <lineage>
        <taxon>Eukaryota</taxon>
        <taxon>Metazoa</taxon>
        <taxon>Ecdysozoa</taxon>
        <taxon>Arthropoda</taxon>
        <taxon>Crustacea</taxon>
        <taxon>Multicrustacea</taxon>
        <taxon>Malacostraca</taxon>
        <taxon>Eumalacostraca</taxon>
        <taxon>Eucarida</taxon>
        <taxon>Decapoda</taxon>
        <taxon>Pleocyemata</taxon>
        <taxon>Anomura</taxon>
        <taxon>Galatheoidea</taxon>
        <taxon>Porcellanidae</taxon>
        <taxon>Petrolisthes</taxon>
    </lineage>
</organism>
<gene>
    <name evidence="3" type="ORF">Pmani_029821</name>
</gene>
<comment type="caution">
    <text evidence="3">The sequence shown here is derived from an EMBL/GenBank/DDBJ whole genome shotgun (WGS) entry which is preliminary data.</text>
</comment>
<keyword evidence="2" id="KW-0732">Signal</keyword>
<evidence type="ECO:0000313" key="3">
    <source>
        <dbReference type="EMBL" id="KAK4297760.1"/>
    </source>
</evidence>
<dbReference type="AlphaFoldDB" id="A0AAE1NZC4"/>
<feature type="chain" id="PRO_5042122377" evidence="2">
    <location>
        <begin position="21"/>
        <end position="52"/>
    </location>
</feature>